<reference evidence="1" key="3">
    <citation type="submission" date="2023-05" db="EMBL/GenBank/DDBJ databases">
        <authorList>
            <person name="Smith C.H."/>
        </authorList>
    </citation>
    <scope>NUCLEOTIDE SEQUENCE</scope>
    <source>
        <strain evidence="1">CHS0354</strain>
        <tissue evidence="1">Mantle</tissue>
    </source>
</reference>
<organism evidence="1 2">
    <name type="scientific">Potamilus streckersoni</name>
    <dbReference type="NCBI Taxonomy" id="2493646"/>
    <lineage>
        <taxon>Eukaryota</taxon>
        <taxon>Metazoa</taxon>
        <taxon>Spiralia</taxon>
        <taxon>Lophotrochozoa</taxon>
        <taxon>Mollusca</taxon>
        <taxon>Bivalvia</taxon>
        <taxon>Autobranchia</taxon>
        <taxon>Heteroconchia</taxon>
        <taxon>Palaeoheterodonta</taxon>
        <taxon>Unionida</taxon>
        <taxon>Unionoidea</taxon>
        <taxon>Unionidae</taxon>
        <taxon>Ambleminae</taxon>
        <taxon>Lampsilini</taxon>
        <taxon>Potamilus</taxon>
    </lineage>
</organism>
<accession>A0AAE0W8L5</accession>
<evidence type="ECO:0000313" key="2">
    <source>
        <dbReference type="Proteomes" id="UP001195483"/>
    </source>
</evidence>
<gene>
    <name evidence="1" type="ORF">CHS0354_020853</name>
</gene>
<reference evidence="1" key="1">
    <citation type="journal article" date="2021" name="Genome Biol. Evol.">
        <title>A High-Quality Reference Genome for a Parasitic Bivalve with Doubly Uniparental Inheritance (Bivalvia: Unionida).</title>
        <authorList>
            <person name="Smith C.H."/>
        </authorList>
    </citation>
    <scope>NUCLEOTIDE SEQUENCE</scope>
    <source>
        <strain evidence="1">CHS0354</strain>
    </source>
</reference>
<proteinExistence type="predicted"/>
<dbReference type="EMBL" id="JAEAOA010001275">
    <property type="protein sequence ID" value="KAK3604427.1"/>
    <property type="molecule type" value="Genomic_DNA"/>
</dbReference>
<sequence length="93" mass="11110">AIVQGTVKGKRKQDLQKRRLEDNIKEWIGMDSPKEQWKLSQRHQWHLYDYGRNENKILKHGVEGRGLRKAYIYIWKRVNCEQVRSSPSVGQYA</sequence>
<protein>
    <submittedName>
        <fullName evidence="1">Uncharacterized protein</fullName>
    </submittedName>
</protein>
<feature type="non-terminal residue" evidence="1">
    <location>
        <position position="1"/>
    </location>
</feature>
<reference evidence="1" key="2">
    <citation type="journal article" date="2021" name="Genome Biol. Evol.">
        <title>Developing a high-quality reference genome for a parasitic bivalve with doubly uniparental inheritance (Bivalvia: Unionida).</title>
        <authorList>
            <person name="Smith C.H."/>
        </authorList>
    </citation>
    <scope>NUCLEOTIDE SEQUENCE</scope>
    <source>
        <strain evidence="1">CHS0354</strain>
        <tissue evidence="1">Mantle</tissue>
    </source>
</reference>
<comment type="caution">
    <text evidence="1">The sequence shown here is derived from an EMBL/GenBank/DDBJ whole genome shotgun (WGS) entry which is preliminary data.</text>
</comment>
<evidence type="ECO:0000313" key="1">
    <source>
        <dbReference type="EMBL" id="KAK3604427.1"/>
    </source>
</evidence>
<dbReference type="Proteomes" id="UP001195483">
    <property type="component" value="Unassembled WGS sequence"/>
</dbReference>
<dbReference type="AlphaFoldDB" id="A0AAE0W8L5"/>
<keyword evidence="2" id="KW-1185">Reference proteome</keyword>
<name>A0AAE0W8L5_9BIVA</name>